<accession>A0AAJ4VU71</accession>
<proteinExistence type="predicted"/>
<organism evidence="1 2">
    <name type="scientific">Paraburkholderia hospita</name>
    <dbReference type="NCBI Taxonomy" id="169430"/>
    <lineage>
        <taxon>Bacteria</taxon>
        <taxon>Pseudomonadati</taxon>
        <taxon>Pseudomonadota</taxon>
        <taxon>Betaproteobacteria</taxon>
        <taxon>Burkholderiales</taxon>
        <taxon>Burkholderiaceae</taxon>
        <taxon>Paraburkholderia</taxon>
    </lineage>
</organism>
<reference evidence="1 2" key="1">
    <citation type="submission" date="2018-01" db="EMBL/GenBank/DDBJ databases">
        <title>Species boundaries and ecological features among Paraburkholderia terrae DSMZ17804T, P. hospita DSMZ17164T and P. caribensis DSMZ13236T.</title>
        <authorList>
            <person name="Pratama A.A."/>
        </authorList>
    </citation>
    <scope>NUCLEOTIDE SEQUENCE [LARGE SCALE GENOMIC DNA]</scope>
    <source>
        <strain evidence="1 2">DSM 17164</strain>
    </source>
</reference>
<evidence type="ECO:0000313" key="1">
    <source>
        <dbReference type="EMBL" id="AUT76527.1"/>
    </source>
</evidence>
<dbReference type="Proteomes" id="UP000236649">
    <property type="component" value="Chromosome 5"/>
</dbReference>
<evidence type="ECO:0000313" key="2">
    <source>
        <dbReference type="Proteomes" id="UP000236649"/>
    </source>
</evidence>
<name>A0AAJ4VU71_9BURK</name>
<dbReference type="KEGG" id="phs:C2L64_51125"/>
<dbReference type="GeneID" id="55536572"/>
<dbReference type="EMBL" id="CP026109">
    <property type="protein sequence ID" value="AUT76527.1"/>
    <property type="molecule type" value="Genomic_DNA"/>
</dbReference>
<dbReference type="AlphaFoldDB" id="A0AAJ4VU71"/>
<protein>
    <submittedName>
        <fullName evidence="1">Uncharacterized protein</fullName>
    </submittedName>
</protein>
<gene>
    <name evidence="1" type="ORF">C2L64_51125</name>
</gene>
<sequence>MTHAENTYNGFQYLVRTFAKQGVGGEHLQIFGFNGFVLIPREFDAEQPMQIPVQCLEEEGYRQEDWALDAAIDEAKAIIDGKRPLKDPKTFRKG</sequence>
<dbReference type="RefSeq" id="WP_090837616.1">
    <property type="nucleotide sequence ID" value="NZ_CADFGJ010000014.1"/>
</dbReference>